<name>A0AAE6X1A2_9STAP</name>
<protein>
    <submittedName>
        <fullName evidence="1">Uncharacterized protein</fullName>
    </submittedName>
</protein>
<accession>A0AAE6X1A2</accession>
<evidence type="ECO:0000313" key="1">
    <source>
        <dbReference type="EMBL" id="QIH78128.1"/>
    </source>
</evidence>
<evidence type="ECO:0000313" key="2">
    <source>
        <dbReference type="Proteomes" id="UP000501122"/>
    </source>
</evidence>
<proteinExistence type="predicted"/>
<dbReference type="EMBL" id="CP047363">
    <property type="protein sequence ID" value="QIH78128.1"/>
    <property type="molecule type" value="Genomic_DNA"/>
</dbReference>
<dbReference type="RefSeq" id="WP_164953332.1">
    <property type="nucleotide sequence ID" value="NZ_CP047363.1"/>
</dbReference>
<reference evidence="1" key="1">
    <citation type="journal article" date="2020" name="Antimicrob. Agents Chemother.">
        <title>The novel macrolide resistance genes mef(D), msr(F) and msr(H) are present on resistance islands in Macrococcus canis, Macrococcus caseolyticus and Staphylococcus aureus.</title>
        <authorList>
            <person name="Schwendener S."/>
            <person name="Dona V."/>
            <person name="Perreten V."/>
        </authorList>
    </citation>
    <scope>NUCLEOTIDE SEQUENCE</scope>
    <source>
        <strain evidence="1">Epi0076A</strain>
    </source>
</reference>
<organism evidence="1 2">
    <name type="scientific">Macrococcoides canis</name>
    <dbReference type="NCBI Taxonomy" id="1855823"/>
    <lineage>
        <taxon>Bacteria</taxon>
        <taxon>Bacillati</taxon>
        <taxon>Bacillota</taxon>
        <taxon>Bacilli</taxon>
        <taxon>Bacillales</taxon>
        <taxon>Staphylococcaceae</taxon>
        <taxon>Macrococcoides</taxon>
    </lineage>
</organism>
<dbReference type="Proteomes" id="UP000501122">
    <property type="component" value="Chromosome"/>
</dbReference>
<dbReference type="AlphaFoldDB" id="A0AAE6X1A2"/>
<sequence>MTKVIDLDVATPGNTIHDESQLVLPVKYCRMTAINKYIGCSRSTAYRLIEEAEKTKGFEKVTLSISSGLKLVKLEVLDAYLEHIDGKWL</sequence>
<gene>
    <name evidence="1" type="ORF">GTN30_05545</name>
</gene>